<gene>
    <name evidence="1" type="ORF">MSZNOR_3856</name>
</gene>
<proteinExistence type="predicted"/>
<name>A0ABM9I6D3_9GAMM</name>
<dbReference type="EMBL" id="OX458333">
    <property type="protein sequence ID" value="CAI8921856.1"/>
    <property type="molecule type" value="Genomic_DNA"/>
</dbReference>
<organism evidence="1 2">
    <name type="scientific">Methylocaldum szegediense</name>
    <dbReference type="NCBI Taxonomy" id="73780"/>
    <lineage>
        <taxon>Bacteria</taxon>
        <taxon>Pseudomonadati</taxon>
        <taxon>Pseudomonadota</taxon>
        <taxon>Gammaproteobacteria</taxon>
        <taxon>Methylococcales</taxon>
        <taxon>Methylococcaceae</taxon>
        <taxon>Methylocaldum</taxon>
    </lineage>
</organism>
<keyword evidence="2" id="KW-1185">Reference proteome</keyword>
<accession>A0ABM9I6D3</accession>
<protein>
    <recommendedName>
        <fullName evidence="3">SPOR domain-containing protein</fullName>
    </recommendedName>
</protein>
<sequence length="255" mass="28508">MKYTFYGLILVNIVFFLWESNILGRGSHSDAPYRELQLPRTVEQIVLLRERKDLPEKNADVDLAEVSATAAKSEQAKEIAQSLKEIAPMDAPSVPMLATVPNCFQWGPVTDETRARGILEQVKVRSNEASLVKKPSALTDGWWVLFPKAHDMDTANSNRKMLLEKGVTDLWLFDKGPLQGAISLGLFKTRVRAEQAQKKFTDQGIITEVVPRQVPRDAYWVRIPWTGPTTDLDELLKATARQSATGMSASLIPCD</sequence>
<dbReference type="RefSeq" id="WP_026609382.1">
    <property type="nucleotide sequence ID" value="NZ_OX458333.1"/>
</dbReference>
<evidence type="ECO:0000313" key="1">
    <source>
        <dbReference type="EMBL" id="CAI8921856.1"/>
    </source>
</evidence>
<evidence type="ECO:0000313" key="2">
    <source>
        <dbReference type="Proteomes" id="UP001162030"/>
    </source>
</evidence>
<evidence type="ECO:0008006" key="3">
    <source>
        <dbReference type="Google" id="ProtNLM"/>
    </source>
</evidence>
<dbReference type="Proteomes" id="UP001162030">
    <property type="component" value="Chromosome"/>
</dbReference>
<reference evidence="1 2" key="1">
    <citation type="submission" date="2023-03" db="EMBL/GenBank/DDBJ databases">
        <authorList>
            <person name="Pearce D."/>
        </authorList>
    </citation>
    <scope>NUCLEOTIDE SEQUENCE [LARGE SCALE GENOMIC DNA]</scope>
    <source>
        <strain evidence="1">Msz</strain>
    </source>
</reference>